<name>A0ABV5K5B8_9ACTN</name>
<organism evidence="2 3">
    <name type="scientific">Nocardioides plantarum</name>
    <dbReference type="NCBI Taxonomy" id="29299"/>
    <lineage>
        <taxon>Bacteria</taxon>
        <taxon>Bacillati</taxon>
        <taxon>Actinomycetota</taxon>
        <taxon>Actinomycetes</taxon>
        <taxon>Propionibacteriales</taxon>
        <taxon>Nocardioidaceae</taxon>
        <taxon>Nocardioides</taxon>
    </lineage>
</organism>
<dbReference type="RefSeq" id="WP_140008591.1">
    <property type="nucleotide sequence ID" value="NZ_JBHMDG010000001.1"/>
</dbReference>
<keyword evidence="3" id="KW-1185">Reference proteome</keyword>
<comment type="caution">
    <text evidence="2">The sequence shown here is derived from an EMBL/GenBank/DDBJ whole genome shotgun (WGS) entry which is preliminary data.</text>
</comment>
<dbReference type="EMBL" id="JBHMDG010000001">
    <property type="protein sequence ID" value="MFB9311582.1"/>
    <property type="molecule type" value="Genomic_DNA"/>
</dbReference>
<proteinExistence type="predicted"/>
<sequence>MSRLVPTRPRHRVAVLGALVALVLLFLSPTFGRADVSGQYRPELPPDGLTNGCYPLPGGVVPDFDYVLRHDGDTVDAHGIHRRVVLHFDRVDADEAISTITAQLTAAGVADDVTVRARDFPDVPDDAVVRGEMTLDLPSIGVQSDDPVCEDPNSTKRFTPDLLDRS</sequence>
<feature type="region of interest" description="Disordered" evidence="1">
    <location>
        <begin position="139"/>
        <end position="166"/>
    </location>
</feature>
<reference evidence="2 3" key="1">
    <citation type="submission" date="2024-09" db="EMBL/GenBank/DDBJ databases">
        <authorList>
            <person name="Sun Q."/>
            <person name="Mori K."/>
        </authorList>
    </citation>
    <scope>NUCLEOTIDE SEQUENCE [LARGE SCALE GENOMIC DNA]</scope>
    <source>
        <strain evidence="2 3">JCM 9626</strain>
    </source>
</reference>
<protein>
    <submittedName>
        <fullName evidence="2">Uncharacterized protein</fullName>
    </submittedName>
</protein>
<dbReference type="Proteomes" id="UP001589750">
    <property type="component" value="Unassembled WGS sequence"/>
</dbReference>
<evidence type="ECO:0000256" key="1">
    <source>
        <dbReference type="SAM" id="MobiDB-lite"/>
    </source>
</evidence>
<evidence type="ECO:0000313" key="2">
    <source>
        <dbReference type="EMBL" id="MFB9311582.1"/>
    </source>
</evidence>
<gene>
    <name evidence="2" type="ORF">ACFFRI_00885</name>
</gene>
<accession>A0ABV5K5B8</accession>
<evidence type="ECO:0000313" key="3">
    <source>
        <dbReference type="Proteomes" id="UP001589750"/>
    </source>
</evidence>